<gene>
    <name evidence="1" type="ORF">NE237_023182</name>
</gene>
<keyword evidence="2" id="KW-1185">Reference proteome</keyword>
<dbReference type="InterPro" id="IPR053115">
    <property type="entry name" value="CDK_inhibitor"/>
</dbReference>
<accession>A0A9Q0K6F0</accession>
<dbReference type="AlphaFoldDB" id="A0A9Q0K6F0"/>
<dbReference type="Proteomes" id="UP001141806">
    <property type="component" value="Unassembled WGS sequence"/>
</dbReference>
<evidence type="ECO:0000313" key="2">
    <source>
        <dbReference type="Proteomes" id="UP001141806"/>
    </source>
</evidence>
<organism evidence="1 2">
    <name type="scientific">Protea cynaroides</name>
    <dbReference type="NCBI Taxonomy" id="273540"/>
    <lineage>
        <taxon>Eukaryota</taxon>
        <taxon>Viridiplantae</taxon>
        <taxon>Streptophyta</taxon>
        <taxon>Embryophyta</taxon>
        <taxon>Tracheophyta</taxon>
        <taxon>Spermatophyta</taxon>
        <taxon>Magnoliopsida</taxon>
        <taxon>Proteales</taxon>
        <taxon>Proteaceae</taxon>
        <taxon>Protea</taxon>
    </lineage>
</organism>
<protein>
    <submittedName>
        <fullName evidence="1">Uncharacterized protein</fullName>
    </submittedName>
</protein>
<proteinExistence type="predicted"/>
<reference evidence="1" key="1">
    <citation type="journal article" date="2023" name="Plant J.">
        <title>The genome of the king protea, Protea cynaroides.</title>
        <authorList>
            <person name="Chang J."/>
            <person name="Duong T.A."/>
            <person name="Schoeman C."/>
            <person name="Ma X."/>
            <person name="Roodt D."/>
            <person name="Barker N."/>
            <person name="Li Z."/>
            <person name="Van de Peer Y."/>
            <person name="Mizrachi E."/>
        </authorList>
    </citation>
    <scope>NUCLEOTIDE SEQUENCE</scope>
    <source>
        <tissue evidence="1">Young leaves</tissue>
    </source>
</reference>
<dbReference type="PANTHER" id="PTHR35162:SF2">
    <property type="entry name" value="OS08G0516600 PROTEIN"/>
    <property type="match status" value="1"/>
</dbReference>
<comment type="caution">
    <text evidence="1">The sequence shown here is derived from an EMBL/GenBank/DDBJ whole genome shotgun (WGS) entry which is preliminary data.</text>
</comment>
<evidence type="ECO:0000313" key="1">
    <source>
        <dbReference type="EMBL" id="KAJ4963243.1"/>
    </source>
</evidence>
<dbReference type="OrthoDB" id="848456at2759"/>
<dbReference type="PANTHER" id="PTHR35162">
    <property type="entry name" value="OS08G0516600 PROTEIN"/>
    <property type="match status" value="1"/>
</dbReference>
<name>A0A9Q0K6F0_9MAGN</name>
<dbReference type="EMBL" id="JAMYWD010000008">
    <property type="protein sequence ID" value="KAJ4963243.1"/>
    <property type="molecule type" value="Genomic_DNA"/>
</dbReference>
<sequence>MGLEIADDFRPILIQKILPPPPLLLRQPSMNLKLSDLNVETPELETEEECECHTPKSTQLKNNLICPPAPRKLRPAKRRVGPPPEFFHVPFDLASLFVAVSSNSKKIRAS</sequence>